<accession>A0A8K0R5P8</accession>
<comment type="caution">
    <text evidence="2">The sequence shown here is derived from an EMBL/GenBank/DDBJ whole genome shotgun (WGS) entry which is preliminary data.</text>
</comment>
<keyword evidence="3" id="KW-1185">Reference proteome</keyword>
<sequence length="184" mass="21331">MHTRRMSETSGISKANRPMSSILRRRLSNRPLADRNPELAEKVAQMRLTIAPIVHVETGLPAPYFPNTMLNLFLLTESQLDHLAHYYSQSTPCALTDQYPQTMDWSKPFLAKDDALPENCKLNDLERVKVKMRMFARFIGMCGAETPRWEYERQVEILRCKIERSVQDEEESLRKVFWGPGSKS</sequence>
<name>A0A8K0R5P8_9PLEO</name>
<dbReference type="AlphaFoldDB" id="A0A8K0R5P8"/>
<evidence type="ECO:0000256" key="1">
    <source>
        <dbReference type="SAM" id="MobiDB-lite"/>
    </source>
</evidence>
<dbReference type="Proteomes" id="UP000813461">
    <property type="component" value="Unassembled WGS sequence"/>
</dbReference>
<organism evidence="2 3">
    <name type="scientific">Paraphoma chrysanthemicola</name>
    <dbReference type="NCBI Taxonomy" id="798071"/>
    <lineage>
        <taxon>Eukaryota</taxon>
        <taxon>Fungi</taxon>
        <taxon>Dikarya</taxon>
        <taxon>Ascomycota</taxon>
        <taxon>Pezizomycotina</taxon>
        <taxon>Dothideomycetes</taxon>
        <taxon>Pleosporomycetidae</taxon>
        <taxon>Pleosporales</taxon>
        <taxon>Pleosporineae</taxon>
        <taxon>Phaeosphaeriaceae</taxon>
        <taxon>Paraphoma</taxon>
    </lineage>
</organism>
<feature type="region of interest" description="Disordered" evidence="1">
    <location>
        <begin position="1"/>
        <end position="34"/>
    </location>
</feature>
<gene>
    <name evidence="2" type="ORF">FB567DRAFT_549502</name>
</gene>
<evidence type="ECO:0000313" key="3">
    <source>
        <dbReference type="Proteomes" id="UP000813461"/>
    </source>
</evidence>
<proteinExistence type="predicted"/>
<reference evidence="2" key="1">
    <citation type="journal article" date="2021" name="Nat. Commun.">
        <title>Genetic determinants of endophytism in the Arabidopsis root mycobiome.</title>
        <authorList>
            <person name="Mesny F."/>
            <person name="Miyauchi S."/>
            <person name="Thiergart T."/>
            <person name="Pickel B."/>
            <person name="Atanasova L."/>
            <person name="Karlsson M."/>
            <person name="Huettel B."/>
            <person name="Barry K.W."/>
            <person name="Haridas S."/>
            <person name="Chen C."/>
            <person name="Bauer D."/>
            <person name="Andreopoulos W."/>
            <person name="Pangilinan J."/>
            <person name="LaButti K."/>
            <person name="Riley R."/>
            <person name="Lipzen A."/>
            <person name="Clum A."/>
            <person name="Drula E."/>
            <person name="Henrissat B."/>
            <person name="Kohler A."/>
            <person name="Grigoriev I.V."/>
            <person name="Martin F.M."/>
            <person name="Hacquard S."/>
        </authorList>
    </citation>
    <scope>NUCLEOTIDE SEQUENCE</scope>
    <source>
        <strain evidence="2">MPI-SDFR-AT-0120</strain>
    </source>
</reference>
<protein>
    <submittedName>
        <fullName evidence="2">Uncharacterized protein</fullName>
    </submittedName>
</protein>
<dbReference type="EMBL" id="JAGMVJ010000010">
    <property type="protein sequence ID" value="KAH7087093.1"/>
    <property type="molecule type" value="Genomic_DNA"/>
</dbReference>
<evidence type="ECO:0000313" key="2">
    <source>
        <dbReference type="EMBL" id="KAH7087093.1"/>
    </source>
</evidence>
<dbReference type="OrthoDB" id="4156665at2759"/>